<evidence type="ECO:0000313" key="1">
    <source>
        <dbReference type="EMBL" id="MBO8442258.1"/>
    </source>
</evidence>
<dbReference type="Proteomes" id="UP000823633">
    <property type="component" value="Unassembled WGS sequence"/>
</dbReference>
<accession>A0A9D9E7D6</accession>
<comment type="caution">
    <text evidence="1">The sequence shown here is derived from an EMBL/GenBank/DDBJ whole genome shotgun (WGS) entry which is preliminary data.</text>
</comment>
<dbReference type="AlphaFoldDB" id="A0A9D9E7D6"/>
<reference evidence="1" key="2">
    <citation type="journal article" date="2021" name="PeerJ">
        <title>Extensive microbial diversity within the chicken gut microbiome revealed by metagenomics and culture.</title>
        <authorList>
            <person name="Gilroy R."/>
            <person name="Ravi A."/>
            <person name="Getino M."/>
            <person name="Pursley I."/>
            <person name="Horton D.L."/>
            <person name="Alikhan N.F."/>
            <person name="Baker D."/>
            <person name="Gharbi K."/>
            <person name="Hall N."/>
            <person name="Watson M."/>
            <person name="Adriaenssens E.M."/>
            <person name="Foster-Nyarko E."/>
            <person name="Jarju S."/>
            <person name="Secka A."/>
            <person name="Antonio M."/>
            <person name="Oren A."/>
            <person name="Chaudhuri R.R."/>
            <person name="La Ragione R."/>
            <person name="Hildebrand F."/>
            <person name="Pallen M.J."/>
        </authorList>
    </citation>
    <scope>NUCLEOTIDE SEQUENCE</scope>
    <source>
        <strain evidence="1">11167</strain>
    </source>
</reference>
<proteinExistence type="predicted"/>
<gene>
    <name evidence="1" type="ORF">IAC42_00645</name>
</gene>
<reference evidence="1" key="1">
    <citation type="submission" date="2020-10" db="EMBL/GenBank/DDBJ databases">
        <authorList>
            <person name="Gilroy R."/>
        </authorList>
    </citation>
    <scope>NUCLEOTIDE SEQUENCE</scope>
    <source>
        <strain evidence="1">11167</strain>
    </source>
</reference>
<evidence type="ECO:0000313" key="2">
    <source>
        <dbReference type="Proteomes" id="UP000823633"/>
    </source>
</evidence>
<name>A0A9D9E7D6_9SPIR</name>
<sequence length="105" mass="11118">MSGTNHGRVASVHFSSEPLEGGSWRVSLLLVFIADEDGRIPLTFSVLGKAHTRLVAVSKGENRITDELVLDDPKGNNPFSFIGTDSVEALVRVDGVGLSGDVVLA</sequence>
<protein>
    <submittedName>
        <fullName evidence="1">Uncharacterized protein</fullName>
    </submittedName>
</protein>
<organism evidence="1 2">
    <name type="scientific">Candidatus Aphodenecus pullistercoris</name>
    <dbReference type="NCBI Taxonomy" id="2840669"/>
    <lineage>
        <taxon>Bacteria</taxon>
        <taxon>Pseudomonadati</taxon>
        <taxon>Spirochaetota</taxon>
        <taxon>Spirochaetia</taxon>
        <taxon>Spirochaetales</taxon>
        <taxon>Candidatus Aphodenecus</taxon>
    </lineage>
</organism>
<dbReference type="EMBL" id="JADIMU010000005">
    <property type="protein sequence ID" value="MBO8442258.1"/>
    <property type="molecule type" value="Genomic_DNA"/>
</dbReference>